<dbReference type="KEGG" id="mcy:MCYN_0788"/>
<dbReference type="Gene3D" id="3.30.70.1560">
    <property type="entry name" value="Alpha-L RNA-binding motif"/>
    <property type="match status" value="1"/>
</dbReference>
<dbReference type="STRING" id="1246955.MCYN_0788"/>
<comment type="similarity">
    <text evidence="1 5">Belongs to the pseudouridine synthase RsuA family.</text>
</comment>
<dbReference type="SMART" id="SM00363">
    <property type="entry name" value="S4"/>
    <property type="match status" value="1"/>
</dbReference>
<dbReference type="InterPro" id="IPR036986">
    <property type="entry name" value="S4_RNA-bd_sf"/>
</dbReference>
<dbReference type="AlphaFoldDB" id="L0RYE3"/>
<dbReference type="CDD" id="cd00165">
    <property type="entry name" value="S4"/>
    <property type="match status" value="1"/>
</dbReference>
<keyword evidence="8" id="KW-1185">Reference proteome</keyword>
<dbReference type="Pfam" id="PF00849">
    <property type="entry name" value="PseudoU_synth_2"/>
    <property type="match status" value="1"/>
</dbReference>
<dbReference type="InterPro" id="IPR020103">
    <property type="entry name" value="PsdUridine_synth_cat_dom_sf"/>
</dbReference>
<dbReference type="InterPro" id="IPR050343">
    <property type="entry name" value="RsuA_PseudoU_synthase"/>
</dbReference>
<evidence type="ECO:0000256" key="2">
    <source>
        <dbReference type="ARBA" id="ARBA00022884"/>
    </source>
</evidence>
<sequence>MKLIRIEKFISNNLGISRNEIKRLIKQQKIKVNNQIINKIIHITDKDKITINDEIIQDFSRVYIMLNKPKGYICANHDKYHKTVFDLLEHKYQNIKNLHTIGRLDKDTEGILILTNDGELTHNLVSSKKHIPKTYYVKVDKKLNDDLIFQFKKGVNINEKKLTKSSELKILNDFEAELIISEGKFHQIKRMFQAFNYKVIELKRIKFNNLKLPNSLKLGSYIVIKKEDLIDYQ</sequence>
<feature type="domain" description="RNA-binding S4" evidence="6">
    <location>
        <begin position="4"/>
        <end position="61"/>
    </location>
</feature>
<gene>
    <name evidence="7" type="primary">MCYN0788</name>
    <name evidence="7" type="ordered locus">MCYN_0788</name>
</gene>
<dbReference type="EMBL" id="HF559394">
    <property type="protein sequence ID" value="CCP24520.1"/>
    <property type="molecule type" value="Genomic_DNA"/>
</dbReference>
<dbReference type="Gene3D" id="3.30.70.580">
    <property type="entry name" value="Pseudouridine synthase I, catalytic domain, N-terminal subdomain"/>
    <property type="match status" value="1"/>
</dbReference>
<dbReference type="SUPFAM" id="SSF55120">
    <property type="entry name" value="Pseudouridine synthase"/>
    <property type="match status" value="1"/>
</dbReference>
<dbReference type="GO" id="GO:0003723">
    <property type="term" value="F:RNA binding"/>
    <property type="evidence" value="ECO:0007669"/>
    <property type="project" value="UniProtKB-KW"/>
</dbReference>
<dbReference type="PANTHER" id="PTHR47683:SF4">
    <property type="entry name" value="PSEUDOURIDINE SYNTHASE"/>
    <property type="match status" value="1"/>
</dbReference>
<organism evidence="7 8">
    <name type="scientific">Mycoplasmopsis cynos (strain C142)</name>
    <name type="common">Mycoplasma cynos</name>
    <dbReference type="NCBI Taxonomy" id="1246955"/>
    <lineage>
        <taxon>Bacteria</taxon>
        <taxon>Bacillati</taxon>
        <taxon>Mycoplasmatota</taxon>
        <taxon>Mycoplasmoidales</taxon>
        <taxon>Metamycoplasmataceae</taxon>
        <taxon>Mycoplasmopsis</taxon>
    </lineage>
</organism>
<evidence type="ECO:0000256" key="5">
    <source>
        <dbReference type="RuleBase" id="RU003887"/>
    </source>
</evidence>
<dbReference type="InterPro" id="IPR018496">
    <property type="entry name" value="PsdUridine_synth_RsuA/RluB_CS"/>
</dbReference>
<evidence type="ECO:0000313" key="8">
    <source>
        <dbReference type="Proteomes" id="UP000010466"/>
    </source>
</evidence>
<proteinExistence type="inferred from homology"/>
<dbReference type="PROSITE" id="PS50889">
    <property type="entry name" value="S4"/>
    <property type="match status" value="1"/>
</dbReference>
<keyword evidence="3 5" id="KW-0413">Isomerase</keyword>
<dbReference type="Proteomes" id="UP000010466">
    <property type="component" value="Chromosome"/>
</dbReference>
<evidence type="ECO:0000313" key="7">
    <source>
        <dbReference type="EMBL" id="CCP24520.1"/>
    </source>
</evidence>
<name>L0RYE3_MYCC1</name>
<dbReference type="NCBIfam" id="TIGR00093">
    <property type="entry name" value="pseudouridine synthase"/>
    <property type="match status" value="1"/>
</dbReference>
<keyword evidence="2 4" id="KW-0694">RNA-binding</keyword>
<dbReference type="InterPro" id="IPR000748">
    <property type="entry name" value="PsdUridine_synth_RsuA/RluB/E/F"/>
</dbReference>
<dbReference type="OrthoDB" id="9807213at2"/>
<dbReference type="HOGENOM" id="CLU_024979_1_2_14"/>
<dbReference type="GeneID" id="74932327"/>
<accession>L0RYE3</accession>
<dbReference type="InterPro" id="IPR002942">
    <property type="entry name" value="S4_RNA-bd"/>
</dbReference>
<evidence type="ECO:0000259" key="6">
    <source>
        <dbReference type="SMART" id="SM00363"/>
    </source>
</evidence>
<dbReference type="CDD" id="cd02553">
    <property type="entry name" value="PseudoU_synth_RsuA"/>
    <property type="match status" value="1"/>
</dbReference>
<protein>
    <recommendedName>
        <fullName evidence="5">Pseudouridine synthase</fullName>
        <ecNumber evidence="5">5.4.99.-</ecNumber>
    </recommendedName>
</protein>
<dbReference type="Pfam" id="PF01479">
    <property type="entry name" value="S4"/>
    <property type="match status" value="1"/>
</dbReference>
<dbReference type="PROSITE" id="PS01149">
    <property type="entry name" value="PSI_RSU"/>
    <property type="match status" value="1"/>
</dbReference>
<evidence type="ECO:0000256" key="3">
    <source>
        <dbReference type="ARBA" id="ARBA00023235"/>
    </source>
</evidence>
<dbReference type="RefSeq" id="WP_015287641.1">
    <property type="nucleotide sequence ID" value="NC_019949.1"/>
</dbReference>
<dbReference type="GO" id="GO:0120159">
    <property type="term" value="F:rRNA pseudouridine synthase activity"/>
    <property type="evidence" value="ECO:0007669"/>
    <property type="project" value="UniProtKB-ARBA"/>
</dbReference>
<dbReference type="PATRIC" id="fig|1246955.3.peg.711"/>
<dbReference type="EC" id="5.4.99.-" evidence="5"/>
<dbReference type="Gene3D" id="3.10.290.10">
    <property type="entry name" value="RNA-binding S4 domain"/>
    <property type="match status" value="1"/>
</dbReference>
<dbReference type="eggNOG" id="COG1187">
    <property type="taxonomic scope" value="Bacteria"/>
</dbReference>
<dbReference type="InterPro" id="IPR042092">
    <property type="entry name" value="PsdUridine_s_RsuA/RluB/E/F_cat"/>
</dbReference>
<reference evidence="8" key="1">
    <citation type="journal article" date="2013" name="Genome Announc.">
        <title>Complete genome sequence of Mycoplasma cynos strain C142.</title>
        <authorList>
            <person name="Walker C.A."/>
            <person name="Mannering S.A."/>
            <person name="Shields S."/>
            <person name="Blake D.P."/>
            <person name="Brownlie J."/>
        </authorList>
    </citation>
    <scope>NUCLEOTIDE SEQUENCE [LARGE SCALE GENOMIC DNA]</scope>
    <source>
        <strain evidence="8">C142</strain>
    </source>
</reference>
<evidence type="ECO:0000256" key="4">
    <source>
        <dbReference type="PROSITE-ProRule" id="PRU00182"/>
    </source>
</evidence>
<dbReference type="SUPFAM" id="SSF55174">
    <property type="entry name" value="Alpha-L RNA-binding motif"/>
    <property type="match status" value="1"/>
</dbReference>
<evidence type="ECO:0000256" key="1">
    <source>
        <dbReference type="ARBA" id="ARBA00008348"/>
    </source>
</evidence>
<dbReference type="GO" id="GO:0000455">
    <property type="term" value="P:enzyme-directed rRNA pseudouridine synthesis"/>
    <property type="evidence" value="ECO:0007669"/>
    <property type="project" value="UniProtKB-ARBA"/>
</dbReference>
<dbReference type="InterPro" id="IPR006145">
    <property type="entry name" value="PsdUridine_synth_RsuA/RluA"/>
</dbReference>
<dbReference type="PANTHER" id="PTHR47683">
    <property type="entry name" value="PSEUDOURIDINE SYNTHASE FAMILY PROTEIN-RELATED"/>
    <property type="match status" value="1"/>
</dbReference>
<dbReference type="InterPro" id="IPR020094">
    <property type="entry name" value="TruA/RsuA/RluB/E/F_N"/>
</dbReference>